<keyword evidence="2" id="KW-0472">Membrane</keyword>
<keyword evidence="2" id="KW-0812">Transmembrane</keyword>
<dbReference type="AlphaFoldDB" id="A0A0C2MA03"/>
<evidence type="ECO:0000256" key="2">
    <source>
        <dbReference type="SAM" id="Phobius"/>
    </source>
</evidence>
<organism evidence="3 4">
    <name type="scientific">Thelohanellus kitauei</name>
    <name type="common">Myxosporean</name>
    <dbReference type="NCBI Taxonomy" id="669202"/>
    <lineage>
        <taxon>Eukaryota</taxon>
        <taxon>Metazoa</taxon>
        <taxon>Cnidaria</taxon>
        <taxon>Myxozoa</taxon>
        <taxon>Myxosporea</taxon>
        <taxon>Bivalvulida</taxon>
        <taxon>Platysporina</taxon>
        <taxon>Myxobolidae</taxon>
        <taxon>Thelohanellus</taxon>
    </lineage>
</organism>
<feature type="region of interest" description="Disordered" evidence="1">
    <location>
        <begin position="222"/>
        <end position="270"/>
    </location>
</feature>
<comment type="caution">
    <text evidence="3">The sequence shown here is derived from an EMBL/GenBank/DDBJ whole genome shotgun (WGS) entry which is preliminary data.</text>
</comment>
<keyword evidence="4" id="KW-1185">Reference proteome</keyword>
<feature type="transmembrane region" description="Helical" evidence="2">
    <location>
        <begin position="278"/>
        <end position="297"/>
    </location>
</feature>
<evidence type="ECO:0000313" key="4">
    <source>
        <dbReference type="Proteomes" id="UP000031668"/>
    </source>
</evidence>
<keyword evidence="2" id="KW-1133">Transmembrane helix</keyword>
<reference evidence="3 4" key="1">
    <citation type="journal article" date="2014" name="Genome Biol. Evol.">
        <title>The genome of the myxosporean Thelohanellus kitauei shows adaptations to nutrient acquisition within its fish host.</title>
        <authorList>
            <person name="Yang Y."/>
            <person name="Xiong J."/>
            <person name="Zhou Z."/>
            <person name="Huo F."/>
            <person name="Miao W."/>
            <person name="Ran C."/>
            <person name="Liu Y."/>
            <person name="Zhang J."/>
            <person name="Feng J."/>
            <person name="Wang M."/>
            <person name="Wang M."/>
            <person name="Wang L."/>
            <person name="Yao B."/>
        </authorList>
    </citation>
    <scope>NUCLEOTIDE SEQUENCE [LARGE SCALE GENOMIC DNA]</scope>
    <source>
        <strain evidence="3">Wuqing</strain>
    </source>
</reference>
<proteinExistence type="predicted"/>
<dbReference type="Proteomes" id="UP000031668">
    <property type="component" value="Unassembled WGS sequence"/>
</dbReference>
<sequence length="327" mass="38444">MICEGVDDQIMLIAVDEFYKAKLDYCSPKADPYKDDSTLGIISGSLRDELKCRVDDLHELIRGYFNQRLGKLLYQHSDCNDLFEEWLRDVASKRMVDMNTCNLRAYDHFFDLTIFADYVKNKSIPKETYTKMIISAQCKLEKAVKDYYNAFNLYEEKIDEFSKYMVNLRSTSHVDKSMNYLLVEEINNHPVHQEWVYNRFSFKIVECFLQYENLDKLINQRSKQSKPAPKHIDPKHTLPNPTAAKHSPPKHPASKDTATVRTAPKVTVPRNESKKNRQILICLFFAVIVMAMFLYKFKCNRRYQPMVSRKAVRYIRIQNKDSSNKNN</sequence>
<protein>
    <submittedName>
        <fullName evidence="3">Uncharacterized protein</fullName>
    </submittedName>
</protein>
<dbReference type="OrthoDB" id="1931024at2759"/>
<accession>A0A0C2MA03</accession>
<dbReference type="EMBL" id="JWZT01005379">
    <property type="protein sequence ID" value="KII61144.1"/>
    <property type="molecule type" value="Genomic_DNA"/>
</dbReference>
<evidence type="ECO:0000313" key="3">
    <source>
        <dbReference type="EMBL" id="KII61144.1"/>
    </source>
</evidence>
<gene>
    <name evidence="3" type="ORF">RF11_05867</name>
</gene>
<evidence type="ECO:0000256" key="1">
    <source>
        <dbReference type="SAM" id="MobiDB-lite"/>
    </source>
</evidence>
<name>A0A0C2MA03_THEKT</name>